<keyword evidence="4" id="KW-1185">Reference proteome</keyword>
<feature type="domain" description="Myb/SANT-like" evidence="2">
    <location>
        <begin position="43"/>
        <end position="136"/>
    </location>
</feature>
<sequence>MPEVVLGLPVDQNKPSIYNNVVVHEKMDTQPSRRLTKYDMRARWTTALTEKFATLLIEQINQGNRSNNVFSKKAWKIVRSEFNKQTGNDFDRKQLKNHLDVLRKRYTITKSLIDQPEFQWDESQDMVIADNEVWARCIKANPDAESIKIKGCPVFKLLCLVFSETGVDGQESLYKIKPAVEQVDNQYDQRQFEQDQARARWSETMDTIFTDLMVEQVLQGNRKNNIFNKKAWKYIHDEFNRQTGLSFNRKQLKNHHNVLRRIYGNVRSLLDKEGFRWDEANCMVIAENELWEKSVTGHPEVETIRIKGCLLYKKLCTLFSESVNGRYSQSSHDFESDKAVDGIDTAWSSEESPETANVSENPVTQSPSAPDEVTSRSDGQISKRQLATLPSPSSNQKKVCRRDDNATVIDGMKEMGSSSRSRSTITPFQSGDPFSISNCAKTLNEMQGVDEFLYLAAMDLFEEDPVRRETFISIRSDIRLAWLKGNMDNQPSQHQAKQDRSRTKWTANLDKIFVDVILEQVLLGNWSNNVFNKTSWQYICDEFNKQAGVEFNKKQLKKHLDVLRNRYYTVKSQIDQNAFGGLEGSRNVVMSLLTEDEVWDNYMETFPVGETTKLKDCPIYDQLCQIFSEPSGIGRYAQSSHYIELDNKEAVATETPQPQPLQQSQPCLVTPVTTALDDSSPRSGVDIKPESRRKPVTPSSSARPRKKNHVFDDAIAEAMLDMATASKLRAEALLQSKNRFSISKCVKILDEIPDLDETFYLNVLNLFENADFREIFISLKKERRLTWLLGKCTGPGMGAHIYPDSGLHSKF</sequence>
<organism evidence="3 4">
    <name type="scientific">Papaver somniferum</name>
    <name type="common">Opium poppy</name>
    <dbReference type="NCBI Taxonomy" id="3469"/>
    <lineage>
        <taxon>Eukaryota</taxon>
        <taxon>Viridiplantae</taxon>
        <taxon>Streptophyta</taxon>
        <taxon>Embryophyta</taxon>
        <taxon>Tracheophyta</taxon>
        <taxon>Spermatophyta</taxon>
        <taxon>Magnoliopsida</taxon>
        <taxon>Ranunculales</taxon>
        <taxon>Papaveraceae</taxon>
        <taxon>Papaveroideae</taxon>
        <taxon>Papaver</taxon>
    </lineage>
</organism>
<accession>A0A4Y7IBM3</accession>
<feature type="compositionally biased region" description="Polar residues" evidence="1">
    <location>
        <begin position="376"/>
        <end position="397"/>
    </location>
</feature>
<dbReference type="Pfam" id="PF12776">
    <property type="entry name" value="Myb_DNA-bind_3"/>
    <property type="match status" value="3"/>
</dbReference>
<feature type="compositionally biased region" description="Polar residues" evidence="1">
    <location>
        <begin position="416"/>
        <end position="429"/>
    </location>
</feature>
<dbReference type="AlphaFoldDB" id="A0A4Y7IBM3"/>
<name>A0A4Y7IBM3_PAPSO</name>
<feature type="domain" description="Myb/SANT-like" evidence="2">
    <location>
        <begin position="200"/>
        <end position="293"/>
    </location>
</feature>
<evidence type="ECO:0000256" key="1">
    <source>
        <dbReference type="SAM" id="MobiDB-lite"/>
    </source>
</evidence>
<reference evidence="3 4" key="1">
    <citation type="journal article" date="2018" name="Science">
        <title>The opium poppy genome and morphinan production.</title>
        <authorList>
            <person name="Guo L."/>
            <person name="Winzer T."/>
            <person name="Yang X."/>
            <person name="Li Y."/>
            <person name="Ning Z."/>
            <person name="He Z."/>
            <person name="Teodor R."/>
            <person name="Lu Y."/>
            <person name="Bowser T.A."/>
            <person name="Graham I.A."/>
            <person name="Ye K."/>
        </authorList>
    </citation>
    <scope>NUCLEOTIDE SEQUENCE [LARGE SCALE GENOMIC DNA]</scope>
    <source>
        <strain evidence="4">cv. HN1</strain>
        <tissue evidence="3">Leaves</tissue>
    </source>
</reference>
<dbReference type="PANTHER" id="PTHR47584">
    <property type="match status" value="1"/>
</dbReference>
<evidence type="ECO:0000313" key="4">
    <source>
        <dbReference type="Proteomes" id="UP000316621"/>
    </source>
</evidence>
<dbReference type="InterPro" id="IPR045026">
    <property type="entry name" value="LIMYB"/>
</dbReference>
<dbReference type="InterPro" id="IPR024752">
    <property type="entry name" value="Myb/SANT-like_dom"/>
</dbReference>
<evidence type="ECO:0000313" key="3">
    <source>
        <dbReference type="EMBL" id="RZC44815.1"/>
    </source>
</evidence>
<feature type="region of interest" description="Disordered" evidence="1">
    <location>
        <begin position="673"/>
        <end position="708"/>
    </location>
</feature>
<dbReference type="OMA" id="ADDGWNN"/>
<evidence type="ECO:0000259" key="2">
    <source>
        <dbReference type="Pfam" id="PF12776"/>
    </source>
</evidence>
<feature type="domain" description="Myb/SANT-like" evidence="2">
    <location>
        <begin position="504"/>
        <end position="602"/>
    </location>
</feature>
<dbReference type="EMBL" id="CM010715">
    <property type="protein sequence ID" value="RZC44815.1"/>
    <property type="molecule type" value="Genomic_DNA"/>
</dbReference>
<gene>
    <name evidence="3" type="ORF">C5167_037768</name>
</gene>
<dbReference type="Proteomes" id="UP000316621">
    <property type="component" value="Chromosome 1"/>
</dbReference>
<feature type="compositionally biased region" description="Polar residues" evidence="1">
    <location>
        <begin position="346"/>
        <end position="368"/>
    </location>
</feature>
<feature type="region of interest" description="Disordered" evidence="1">
    <location>
        <begin position="345"/>
        <end position="429"/>
    </location>
</feature>
<protein>
    <recommendedName>
        <fullName evidence="2">Myb/SANT-like domain-containing protein</fullName>
    </recommendedName>
</protein>
<dbReference type="PANTHER" id="PTHR47584:SF9">
    <property type="entry name" value="L10-INTERACTING MYB DOMAIN-CONTAINING PROTEIN-LIKE"/>
    <property type="match status" value="1"/>
</dbReference>
<dbReference type="Gramene" id="RZC44815">
    <property type="protein sequence ID" value="RZC44815"/>
    <property type="gene ID" value="C5167_037768"/>
</dbReference>
<proteinExistence type="predicted"/>